<dbReference type="InterPro" id="IPR023631">
    <property type="entry name" value="Amidase_dom"/>
</dbReference>
<evidence type="ECO:0000256" key="1">
    <source>
        <dbReference type="ARBA" id="ARBA00009199"/>
    </source>
</evidence>
<feature type="domain" description="Amidase" evidence="3">
    <location>
        <begin position="491"/>
        <end position="528"/>
    </location>
</feature>
<dbReference type="SUPFAM" id="SSF75304">
    <property type="entry name" value="Amidase signature (AS) enzymes"/>
    <property type="match status" value="1"/>
</dbReference>
<dbReference type="GO" id="GO:0016811">
    <property type="term" value="F:hydrolase activity, acting on carbon-nitrogen (but not peptide) bonds, in linear amides"/>
    <property type="evidence" value="ECO:0007669"/>
    <property type="project" value="UniProtKB-ARBA"/>
</dbReference>
<dbReference type="Gramene" id="Solyc12g070080.2.1">
    <property type="protein sequence ID" value="Solyc12g070080.2.1"/>
    <property type="gene ID" value="Solyc12g070080.2"/>
</dbReference>
<evidence type="ECO:0000313" key="4">
    <source>
        <dbReference type="EnsemblPlants" id="Solyc12g070080.2.1"/>
    </source>
</evidence>
<dbReference type="InterPro" id="IPR036928">
    <property type="entry name" value="AS_sf"/>
</dbReference>
<proteinExistence type="inferred from homology"/>
<dbReference type="Gene3D" id="3.90.1300.10">
    <property type="entry name" value="Amidase signature (AS) domain"/>
    <property type="match status" value="1"/>
</dbReference>
<feature type="transmembrane region" description="Helical" evidence="2">
    <location>
        <begin position="44"/>
        <end position="62"/>
    </location>
</feature>
<keyword evidence="5" id="KW-1185">Reference proteome</keyword>
<evidence type="ECO:0000259" key="3">
    <source>
        <dbReference type="Pfam" id="PF01425"/>
    </source>
</evidence>
<dbReference type="PaxDb" id="4081-Solyc12g070090.1.1"/>
<evidence type="ECO:0000256" key="2">
    <source>
        <dbReference type="SAM" id="Phobius"/>
    </source>
</evidence>
<dbReference type="PANTHER" id="PTHR11895:SF67">
    <property type="entry name" value="AMIDASE DOMAIN-CONTAINING PROTEIN"/>
    <property type="match status" value="1"/>
</dbReference>
<feature type="domain" description="Amidase" evidence="3">
    <location>
        <begin position="167"/>
        <end position="355"/>
    </location>
</feature>
<reference evidence="4" key="1">
    <citation type="journal article" date="2012" name="Nature">
        <title>The tomato genome sequence provides insights into fleshy fruit evolution.</title>
        <authorList>
            <consortium name="Tomato Genome Consortium"/>
        </authorList>
    </citation>
    <scope>NUCLEOTIDE SEQUENCE [LARGE SCALE GENOMIC DNA]</scope>
    <source>
        <strain evidence="4">cv. Heinz 1706</strain>
    </source>
</reference>
<evidence type="ECO:0000313" key="5">
    <source>
        <dbReference type="Proteomes" id="UP000004994"/>
    </source>
</evidence>
<dbReference type="AlphaFoldDB" id="A0A3Q7JB48"/>
<keyword evidence="2" id="KW-1133">Transmembrane helix</keyword>
<dbReference type="PROSITE" id="PS00571">
    <property type="entry name" value="AMIDASES"/>
    <property type="match status" value="1"/>
</dbReference>
<keyword evidence="2" id="KW-0812">Transmembrane</keyword>
<dbReference type="OMA" id="YGMSDTN"/>
<dbReference type="InterPro" id="IPR020556">
    <property type="entry name" value="Amidase_CS"/>
</dbReference>
<keyword evidence="2" id="KW-0472">Membrane</keyword>
<dbReference type="STRING" id="4081.A0A3Q7JB48"/>
<dbReference type="InParanoid" id="A0A3Q7JB48"/>
<dbReference type="Proteomes" id="UP000004994">
    <property type="component" value="Chromosome 12"/>
</dbReference>
<reference evidence="4" key="2">
    <citation type="submission" date="2019-01" db="UniProtKB">
        <authorList>
            <consortium name="EnsemblPlants"/>
        </authorList>
    </citation>
    <scope>IDENTIFICATION</scope>
    <source>
        <strain evidence="4">cv. Heinz 1706</strain>
    </source>
</reference>
<dbReference type="Pfam" id="PF01425">
    <property type="entry name" value="Amidase"/>
    <property type="match status" value="2"/>
</dbReference>
<dbReference type="EnsemblPlants" id="Solyc12g070080.2.1">
    <property type="protein sequence ID" value="Solyc12g070080.2.1"/>
    <property type="gene ID" value="Solyc12g070080.2"/>
</dbReference>
<dbReference type="InterPro" id="IPR000120">
    <property type="entry name" value="Amidase"/>
</dbReference>
<accession>A0A3Q7JB48</accession>
<organism evidence="4">
    <name type="scientific">Solanum lycopersicum</name>
    <name type="common">Tomato</name>
    <name type="synonym">Lycopersicon esculentum</name>
    <dbReference type="NCBI Taxonomy" id="4081"/>
    <lineage>
        <taxon>Eukaryota</taxon>
        <taxon>Viridiplantae</taxon>
        <taxon>Streptophyta</taxon>
        <taxon>Embryophyta</taxon>
        <taxon>Tracheophyta</taxon>
        <taxon>Spermatophyta</taxon>
        <taxon>Magnoliopsida</taxon>
        <taxon>eudicotyledons</taxon>
        <taxon>Gunneridae</taxon>
        <taxon>Pentapetalae</taxon>
        <taxon>asterids</taxon>
        <taxon>lamiids</taxon>
        <taxon>Solanales</taxon>
        <taxon>Solanaceae</taxon>
        <taxon>Solanoideae</taxon>
        <taxon>Solaneae</taxon>
        <taxon>Solanum</taxon>
        <taxon>Solanum subgen. Lycopersicon</taxon>
    </lineage>
</organism>
<comment type="similarity">
    <text evidence="1">Belongs to the amidase family.</text>
</comment>
<protein>
    <recommendedName>
        <fullName evidence="3">Amidase domain-containing protein</fullName>
    </recommendedName>
</protein>
<dbReference type="PANTHER" id="PTHR11895">
    <property type="entry name" value="TRANSAMIDASE"/>
    <property type="match status" value="1"/>
</dbReference>
<sequence length="555" mass="61171">MGFLKTKGEIYKAVEDVDVGPNSNQFYLTANVKAPRMAGFLVKVFAWLLETPIFGSTMLYFLKRNNLIHKLVTFAELQESPLYVPLHYYEGGKEEENQSGTSPREQVRQALECMVAPIKDLKSFSRWSILDYSTAYNSKVITPTKVMERFLSAVEQSCTPSMQMSFFINFDAHDILTQAAQSTQRYQQGEALSVLDGVPIGIKDEIDCMPYPTTGGTKWMHKVRQCKDDAECVKRLRLCGAILVGKTNMHELGAGTSGINPHHGTTRNPYNIGRIAGGSSSGSAAVVAAGLCPAAIGVDGGGSVRMPAALCGVVGLKPSFGRVSHSGVLPLNWTVGMVGILAGTVEDALLVLPKLYFPLLKSPRPMPNIRLAKYGEWFNDCNEEIRVCCSRALEKLRDNYGWETIQVTIPELEVMRLAHYVTIGSECSTSIGPELEKMNKDEVGWDARVAVSVYGSFSSQEYLNAQRISFNINEFIIFKASQGTALVRYQIAGNFLGLPAITVPVGYDKSHLPIGLQFIGKPWDESLLIHIAFSMQALCISQHKKPEVFWDLLAS</sequence>
<name>A0A3Q7JB48_SOLLC</name>